<dbReference type="Gene3D" id="1.10.10.10">
    <property type="entry name" value="Winged helix-like DNA-binding domain superfamily/Winged helix DNA-binding domain"/>
    <property type="match status" value="1"/>
</dbReference>
<dbReference type="PRINTS" id="PR00598">
    <property type="entry name" value="HTHMARR"/>
</dbReference>
<keyword evidence="3" id="KW-1185">Reference proteome</keyword>
<evidence type="ECO:0000313" key="2">
    <source>
        <dbReference type="EMBL" id="MFC3625761.1"/>
    </source>
</evidence>
<accession>A0ABV7TSN5</accession>
<organism evidence="2 3">
    <name type="scientific">Vogesella amnigena</name>
    <dbReference type="NCBI Taxonomy" id="1507449"/>
    <lineage>
        <taxon>Bacteria</taxon>
        <taxon>Pseudomonadati</taxon>
        <taxon>Pseudomonadota</taxon>
        <taxon>Betaproteobacteria</taxon>
        <taxon>Neisseriales</taxon>
        <taxon>Chromobacteriaceae</taxon>
        <taxon>Vogesella</taxon>
    </lineage>
</organism>
<dbReference type="InterPro" id="IPR000835">
    <property type="entry name" value="HTH_MarR-typ"/>
</dbReference>
<dbReference type="PANTHER" id="PTHR33164:SF101">
    <property type="entry name" value="TRANSCRIPTIONAL REPRESSOR MPRA"/>
    <property type="match status" value="1"/>
</dbReference>
<dbReference type="PANTHER" id="PTHR33164">
    <property type="entry name" value="TRANSCRIPTIONAL REGULATOR, MARR FAMILY"/>
    <property type="match status" value="1"/>
</dbReference>
<proteinExistence type="predicted"/>
<dbReference type="InterPro" id="IPR036390">
    <property type="entry name" value="WH_DNA-bd_sf"/>
</dbReference>
<dbReference type="Pfam" id="PF12802">
    <property type="entry name" value="MarR_2"/>
    <property type="match status" value="1"/>
</dbReference>
<name>A0ABV7TSN5_9NEIS</name>
<dbReference type="SUPFAM" id="SSF46785">
    <property type="entry name" value="Winged helix' DNA-binding domain"/>
    <property type="match status" value="1"/>
</dbReference>
<dbReference type="EMBL" id="JBHRYH010000012">
    <property type="protein sequence ID" value="MFC3625761.1"/>
    <property type="molecule type" value="Genomic_DNA"/>
</dbReference>
<feature type="domain" description="HTH marR-type" evidence="1">
    <location>
        <begin position="32"/>
        <end position="166"/>
    </location>
</feature>
<dbReference type="RefSeq" id="WP_390277595.1">
    <property type="nucleotide sequence ID" value="NZ_JBHRYH010000012.1"/>
</dbReference>
<dbReference type="SMART" id="SM00347">
    <property type="entry name" value="HTH_MARR"/>
    <property type="match status" value="1"/>
</dbReference>
<dbReference type="InterPro" id="IPR036388">
    <property type="entry name" value="WH-like_DNA-bd_sf"/>
</dbReference>
<dbReference type="InterPro" id="IPR039422">
    <property type="entry name" value="MarR/SlyA-like"/>
</dbReference>
<dbReference type="PROSITE" id="PS50995">
    <property type="entry name" value="HTH_MARR_2"/>
    <property type="match status" value="1"/>
</dbReference>
<gene>
    <name evidence="2" type="ORF">ACFOKJ_06320</name>
</gene>
<evidence type="ECO:0000313" key="3">
    <source>
        <dbReference type="Proteomes" id="UP001595636"/>
    </source>
</evidence>
<reference evidence="3" key="1">
    <citation type="journal article" date="2019" name="Int. J. Syst. Evol. Microbiol.">
        <title>The Global Catalogue of Microorganisms (GCM) 10K type strain sequencing project: providing services to taxonomists for standard genome sequencing and annotation.</title>
        <authorList>
            <consortium name="The Broad Institute Genomics Platform"/>
            <consortium name="The Broad Institute Genome Sequencing Center for Infectious Disease"/>
            <person name="Wu L."/>
            <person name="Ma J."/>
        </authorList>
    </citation>
    <scope>NUCLEOTIDE SEQUENCE [LARGE SCALE GENOMIC DNA]</scope>
    <source>
        <strain evidence="3">KCTC 42195</strain>
    </source>
</reference>
<dbReference type="Proteomes" id="UP001595636">
    <property type="component" value="Unassembled WGS sequence"/>
</dbReference>
<protein>
    <submittedName>
        <fullName evidence="2">MarR family transcriptional regulator</fullName>
    </submittedName>
</protein>
<comment type="caution">
    <text evidence="2">The sequence shown here is derived from an EMBL/GenBank/DDBJ whole genome shotgun (WGS) entry which is preliminary data.</text>
</comment>
<sequence>MQESRPSCHSFAACEQATDNIARKMPGSPREEVLLTRLALHIQPYLLSYLNDSLKPFGVNETTWMALMVLYARPEQRINPSELSDALSFSRTNATRVVDDLCERGLIQRLFCPDDRRKTILVLTEAGQQFIAETMPSQRQRVRELWRDFDDSEKAMLDKLLRKLLASIES</sequence>
<evidence type="ECO:0000259" key="1">
    <source>
        <dbReference type="PROSITE" id="PS50995"/>
    </source>
</evidence>